<evidence type="ECO:0000313" key="2">
    <source>
        <dbReference type="Proteomes" id="UP001652582"/>
    </source>
</evidence>
<gene>
    <name evidence="3" type="primary">LOC112052957</name>
</gene>
<protein>
    <submittedName>
        <fullName evidence="3">Uncharacterized protein LOC112052957</fullName>
    </submittedName>
</protein>
<dbReference type="KEGG" id="bany:112052957"/>
<keyword evidence="2" id="KW-1185">Reference proteome</keyword>
<organism evidence="2 3">
    <name type="scientific">Bicyclus anynana</name>
    <name type="common">Squinting bush brown butterfly</name>
    <dbReference type="NCBI Taxonomy" id="110368"/>
    <lineage>
        <taxon>Eukaryota</taxon>
        <taxon>Metazoa</taxon>
        <taxon>Ecdysozoa</taxon>
        <taxon>Arthropoda</taxon>
        <taxon>Hexapoda</taxon>
        <taxon>Insecta</taxon>
        <taxon>Pterygota</taxon>
        <taxon>Neoptera</taxon>
        <taxon>Endopterygota</taxon>
        <taxon>Lepidoptera</taxon>
        <taxon>Glossata</taxon>
        <taxon>Ditrysia</taxon>
        <taxon>Papilionoidea</taxon>
        <taxon>Nymphalidae</taxon>
        <taxon>Satyrinae</taxon>
        <taxon>Satyrini</taxon>
        <taxon>Mycalesina</taxon>
        <taxon>Bicyclus</taxon>
    </lineage>
</organism>
<proteinExistence type="predicted"/>
<name>A0A6J1NX23_BICAN</name>
<sequence length="149" mass="17476">MTETRKVPKPLVIESWYTNPVDLALSFLAENGWNLLVLGALCHFFYEHVGPYLRRWRRARAHTDYEYHKDPAEVQTSKEGLEQQRLLKEASLRDRQLKRERAERRRQQKLQKYLAEEELGLESEDEGCLPASVNGELKRSVSFRGESSD</sequence>
<keyword evidence="1" id="KW-0175">Coiled coil</keyword>
<dbReference type="AlphaFoldDB" id="A0A6J1NX23"/>
<dbReference type="Proteomes" id="UP001652582">
    <property type="component" value="Chromosome 26"/>
</dbReference>
<dbReference type="RefSeq" id="XP_023947976.1">
    <property type="nucleotide sequence ID" value="XM_024092208.2"/>
</dbReference>
<feature type="coiled-coil region" evidence="1">
    <location>
        <begin position="92"/>
        <end position="119"/>
    </location>
</feature>
<evidence type="ECO:0000256" key="1">
    <source>
        <dbReference type="SAM" id="Coils"/>
    </source>
</evidence>
<evidence type="ECO:0000313" key="3">
    <source>
        <dbReference type="RefSeq" id="XP_023947976.1"/>
    </source>
</evidence>
<reference evidence="3" key="1">
    <citation type="submission" date="2025-08" db="UniProtKB">
        <authorList>
            <consortium name="RefSeq"/>
        </authorList>
    </citation>
    <scope>IDENTIFICATION</scope>
</reference>
<dbReference type="GeneID" id="112052957"/>
<accession>A0A6J1NX23</accession>